<name>A0A1G7E697_PSEOR</name>
<feature type="domain" description="CBS" evidence="3">
    <location>
        <begin position="91"/>
        <end position="144"/>
    </location>
</feature>
<accession>A0A1G7E697</accession>
<evidence type="ECO:0000256" key="1">
    <source>
        <dbReference type="ARBA" id="ARBA00023122"/>
    </source>
</evidence>
<dbReference type="PANTHER" id="PTHR43080:SF2">
    <property type="entry name" value="CBS DOMAIN-CONTAINING PROTEIN"/>
    <property type="match status" value="1"/>
</dbReference>
<organism evidence="4 5">
    <name type="scientific">Pseudonocardia oroxyli</name>
    <dbReference type="NCBI Taxonomy" id="366584"/>
    <lineage>
        <taxon>Bacteria</taxon>
        <taxon>Bacillati</taxon>
        <taxon>Actinomycetota</taxon>
        <taxon>Actinomycetes</taxon>
        <taxon>Pseudonocardiales</taxon>
        <taxon>Pseudonocardiaceae</taxon>
        <taxon>Pseudonocardia</taxon>
    </lineage>
</organism>
<dbReference type="OrthoDB" id="3577946at2"/>
<keyword evidence="1 2" id="KW-0129">CBS domain</keyword>
<dbReference type="Proteomes" id="UP000198967">
    <property type="component" value="Unassembled WGS sequence"/>
</dbReference>
<proteinExistence type="predicted"/>
<dbReference type="SMART" id="SM00116">
    <property type="entry name" value="CBS"/>
    <property type="match status" value="2"/>
</dbReference>
<evidence type="ECO:0000313" key="5">
    <source>
        <dbReference type="Proteomes" id="UP000198967"/>
    </source>
</evidence>
<dbReference type="Gene3D" id="3.10.580.10">
    <property type="entry name" value="CBS-domain"/>
    <property type="match status" value="2"/>
</dbReference>
<evidence type="ECO:0000256" key="2">
    <source>
        <dbReference type="PROSITE-ProRule" id="PRU00703"/>
    </source>
</evidence>
<dbReference type="SUPFAM" id="SSF54631">
    <property type="entry name" value="CBS-domain pair"/>
    <property type="match status" value="1"/>
</dbReference>
<reference evidence="4 5" key="1">
    <citation type="submission" date="2016-10" db="EMBL/GenBank/DDBJ databases">
        <authorList>
            <person name="de Groot N.N."/>
        </authorList>
    </citation>
    <scope>NUCLEOTIDE SEQUENCE [LARGE SCALE GENOMIC DNA]</scope>
    <source>
        <strain evidence="4 5">CGMCC 4.3143</strain>
    </source>
</reference>
<feature type="domain" description="CBS" evidence="3">
    <location>
        <begin position="25"/>
        <end position="86"/>
    </location>
</feature>
<protein>
    <submittedName>
        <fullName evidence="4">Acetoin utilization protein AcuB</fullName>
    </submittedName>
</protein>
<dbReference type="AlphaFoldDB" id="A0A1G7E697"/>
<dbReference type="InterPro" id="IPR000644">
    <property type="entry name" value="CBS_dom"/>
</dbReference>
<dbReference type="STRING" id="366584.SAMN05216377_101267"/>
<dbReference type="InterPro" id="IPR051257">
    <property type="entry name" value="Diverse_CBS-Domain"/>
</dbReference>
<dbReference type="EMBL" id="FNBE01000001">
    <property type="protein sequence ID" value="SDE59183.1"/>
    <property type="molecule type" value="Genomic_DNA"/>
</dbReference>
<dbReference type="PANTHER" id="PTHR43080">
    <property type="entry name" value="CBS DOMAIN-CONTAINING PROTEIN CBSX3, MITOCHONDRIAL"/>
    <property type="match status" value="1"/>
</dbReference>
<dbReference type="Pfam" id="PF00571">
    <property type="entry name" value="CBS"/>
    <property type="match status" value="2"/>
</dbReference>
<keyword evidence="5" id="KW-1185">Reference proteome</keyword>
<dbReference type="RefSeq" id="WP_093075249.1">
    <property type="nucleotide sequence ID" value="NZ_FNBE01000001.1"/>
</dbReference>
<evidence type="ECO:0000259" key="3">
    <source>
        <dbReference type="PROSITE" id="PS51371"/>
    </source>
</evidence>
<sequence length="144" mass="15111">MIHDPLPRPAPPETLDDQPPVRAVMSRTVVAIDPAAPLSTALRLMLADGVRHLPVMEDGRCTGMVTETDILRGLAARRGPWGTADLRVLDVVRSAPAVTATDPLSTAAAVMLQEQSDAVLVLGADGVIAGILTATDLVHALARR</sequence>
<dbReference type="PROSITE" id="PS51371">
    <property type="entry name" value="CBS"/>
    <property type="match status" value="2"/>
</dbReference>
<evidence type="ECO:0000313" key="4">
    <source>
        <dbReference type="EMBL" id="SDE59183.1"/>
    </source>
</evidence>
<gene>
    <name evidence="4" type="ORF">SAMN05216377_101267</name>
</gene>
<dbReference type="InterPro" id="IPR046342">
    <property type="entry name" value="CBS_dom_sf"/>
</dbReference>